<evidence type="ECO:0000259" key="7">
    <source>
        <dbReference type="Pfam" id="PF01120"/>
    </source>
</evidence>
<evidence type="ECO:0000256" key="1">
    <source>
        <dbReference type="ARBA" id="ARBA00004071"/>
    </source>
</evidence>
<keyword evidence="9" id="KW-1185">Reference proteome</keyword>
<dbReference type="PRINTS" id="PR00741">
    <property type="entry name" value="GLHYDRLASE29"/>
</dbReference>
<name>A0ABU1WZE4_SPHXE</name>
<reference evidence="8 9" key="1">
    <citation type="submission" date="2023-07" db="EMBL/GenBank/DDBJ databases">
        <title>Sorghum-associated microbial communities from plants grown in Nebraska, USA.</title>
        <authorList>
            <person name="Schachtman D."/>
        </authorList>
    </citation>
    <scope>NUCLEOTIDE SEQUENCE [LARGE SCALE GENOMIC DNA]</scope>
    <source>
        <strain evidence="8 9">4256</strain>
    </source>
</reference>
<comment type="function">
    <text evidence="1">Alpha-L-fucosidase is responsible for hydrolyzing the alpha-1,6-linked fucose joined to the reducing-end N-acetylglucosamine of the carbohydrate moieties of glycoproteins.</text>
</comment>
<dbReference type="EC" id="3.2.1.51" evidence="3"/>
<gene>
    <name evidence="8" type="ORF">J2W40_001139</name>
</gene>
<comment type="similarity">
    <text evidence="2">Belongs to the glycosyl hydrolase 29 family.</text>
</comment>
<dbReference type="Gene3D" id="2.60.40.1180">
    <property type="entry name" value="Golgi alpha-mannosidase II"/>
    <property type="match status" value="1"/>
</dbReference>
<dbReference type="Gene3D" id="3.20.20.80">
    <property type="entry name" value="Glycosidases"/>
    <property type="match status" value="1"/>
</dbReference>
<dbReference type="GO" id="GO:0004560">
    <property type="term" value="F:alpha-L-fucosidase activity"/>
    <property type="evidence" value="ECO:0007669"/>
    <property type="project" value="UniProtKB-EC"/>
</dbReference>
<dbReference type="PANTHER" id="PTHR10030">
    <property type="entry name" value="ALPHA-L-FUCOSIDASE"/>
    <property type="match status" value="1"/>
</dbReference>
<dbReference type="InterPro" id="IPR013780">
    <property type="entry name" value="Glyco_hydro_b"/>
</dbReference>
<dbReference type="Proteomes" id="UP001267638">
    <property type="component" value="Unassembled WGS sequence"/>
</dbReference>
<dbReference type="InterPro" id="IPR000933">
    <property type="entry name" value="Glyco_hydro_29"/>
</dbReference>
<dbReference type="SUPFAM" id="SSF51445">
    <property type="entry name" value="(Trans)glycosidases"/>
    <property type="match status" value="1"/>
</dbReference>
<evidence type="ECO:0000313" key="8">
    <source>
        <dbReference type="EMBL" id="MDR7154327.1"/>
    </source>
</evidence>
<comment type="caution">
    <text evidence="8">The sequence shown here is derived from an EMBL/GenBank/DDBJ whole genome shotgun (WGS) entry which is preliminary data.</text>
</comment>
<keyword evidence="5 8" id="KW-0378">Hydrolase</keyword>
<dbReference type="PANTHER" id="PTHR10030:SF37">
    <property type="entry name" value="ALPHA-L-FUCOSIDASE-RELATED"/>
    <property type="match status" value="1"/>
</dbReference>
<keyword evidence="6 8" id="KW-0326">Glycosidase</keyword>
<evidence type="ECO:0000256" key="2">
    <source>
        <dbReference type="ARBA" id="ARBA00007951"/>
    </source>
</evidence>
<evidence type="ECO:0000256" key="5">
    <source>
        <dbReference type="ARBA" id="ARBA00022801"/>
    </source>
</evidence>
<dbReference type="InterPro" id="IPR016286">
    <property type="entry name" value="FUC_metazoa-typ"/>
</dbReference>
<evidence type="ECO:0000256" key="3">
    <source>
        <dbReference type="ARBA" id="ARBA00012662"/>
    </source>
</evidence>
<dbReference type="Pfam" id="PF01120">
    <property type="entry name" value="Alpha_L_fucos"/>
    <property type="match status" value="1"/>
</dbReference>
<dbReference type="SMART" id="SM00812">
    <property type="entry name" value="Alpha_L_fucos"/>
    <property type="match status" value="1"/>
</dbReference>
<organism evidence="8 9">
    <name type="scientific">Sphingobium xenophagum</name>
    <dbReference type="NCBI Taxonomy" id="121428"/>
    <lineage>
        <taxon>Bacteria</taxon>
        <taxon>Pseudomonadati</taxon>
        <taxon>Pseudomonadota</taxon>
        <taxon>Alphaproteobacteria</taxon>
        <taxon>Sphingomonadales</taxon>
        <taxon>Sphingomonadaceae</taxon>
        <taxon>Sphingobium</taxon>
    </lineage>
</organism>
<dbReference type="RefSeq" id="WP_310222542.1">
    <property type="nucleotide sequence ID" value="NZ_JAVDWV010000004.1"/>
</dbReference>
<evidence type="ECO:0000256" key="4">
    <source>
        <dbReference type="ARBA" id="ARBA00022729"/>
    </source>
</evidence>
<dbReference type="InterPro" id="IPR057739">
    <property type="entry name" value="Glyco_hydro_29_N"/>
</dbReference>
<feature type="domain" description="Glycoside hydrolase family 29 N-terminal" evidence="7">
    <location>
        <begin position="69"/>
        <end position="385"/>
    </location>
</feature>
<dbReference type="InterPro" id="IPR017853">
    <property type="entry name" value="GH"/>
</dbReference>
<proteinExistence type="inferred from homology"/>
<dbReference type="EMBL" id="JAVDWV010000004">
    <property type="protein sequence ID" value="MDR7154327.1"/>
    <property type="molecule type" value="Genomic_DNA"/>
</dbReference>
<protein>
    <recommendedName>
        <fullName evidence="3">alpha-L-fucosidase</fullName>
        <ecNumber evidence="3">3.2.1.51</ecNumber>
    </recommendedName>
</protein>
<accession>A0ABU1WZE4</accession>
<sequence length="654" mass="72286">MTSTTECNNGLQSCARYGMALALMAGLGTALHAKERAGPIATADAGKTTAPDKQQPRTMNDLWGSRAAAAQKASDPRTAWFTQDRYAMFIHWGLFSQAASTWNGKKYYGIAEWLMHPAMAGVSKNDYATLANQFDPQSFDADAWVAFFKRAGVKNIVITAKHHDGFAMFKSKVDTFNIVDGTPYKRDPLKELAQACYKAGIRFGFYYSQYQDWREQGSAAVAWDDPAQKNSFDAYFQHKALPQVRELLRNYGPISVVWFDTPGTMGEKYSRQLVDLVKKYQPQALINSRIGNGVGDYSTYGDNEVPRVSPPGVWEAVDTTNDSWGYSVTDYNWKSPQELLHRLILTTARGGTYMINMGPRADGSFPDIPQAALTEVGDWLKRNGETIYGAQRSPWSIAQPWGDVTTGQNGLYLHVFDWPVGGTHSVALYGLQGKVRSARLLDGGASLAVTQDGDWTRITLPDRRPDALVPVVALDMDGDYRVKDADIIAAETPSTLIAERAKCNGCTFTPVGWMERFGEWKAANSLTGWTPGSLATWTAQVQQPGIYKLRVEYSVNSTADFSEWEIGVGDARYSFEAHYTGEREVKGRTDRRQFWGALDPRYRRQDIGTIILGGGAQAITVRPLTGNGTAASVKITALRLEPMPIAGLENTARQ</sequence>
<keyword evidence="4" id="KW-0732">Signal</keyword>
<evidence type="ECO:0000256" key="6">
    <source>
        <dbReference type="ARBA" id="ARBA00023295"/>
    </source>
</evidence>
<evidence type="ECO:0000313" key="9">
    <source>
        <dbReference type="Proteomes" id="UP001267638"/>
    </source>
</evidence>